<dbReference type="OrthoDB" id="291778at2"/>
<feature type="compositionally biased region" description="Low complexity" evidence="1">
    <location>
        <begin position="98"/>
        <end position="112"/>
    </location>
</feature>
<accession>A0A518GFX8</accession>
<keyword evidence="3" id="KW-1185">Reference proteome</keyword>
<evidence type="ECO:0000256" key="1">
    <source>
        <dbReference type="SAM" id="MobiDB-lite"/>
    </source>
</evidence>
<evidence type="ECO:0000313" key="3">
    <source>
        <dbReference type="Proteomes" id="UP000318017"/>
    </source>
</evidence>
<feature type="compositionally biased region" description="Low complexity" evidence="1">
    <location>
        <begin position="74"/>
        <end position="84"/>
    </location>
</feature>
<proteinExistence type="predicted"/>
<feature type="region of interest" description="Disordered" evidence="1">
    <location>
        <begin position="68"/>
        <end position="120"/>
    </location>
</feature>
<dbReference type="EMBL" id="CP036298">
    <property type="protein sequence ID" value="QDV27504.1"/>
    <property type="molecule type" value="Genomic_DNA"/>
</dbReference>
<feature type="region of interest" description="Disordered" evidence="1">
    <location>
        <begin position="142"/>
        <end position="181"/>
    </location>
</feature>
<evidence type="ECO:0000313" key="2">
    <source>
        <dbReference type="EMBL" id="QDV27504.1"/>
    </source>
</evidence>
<dbReference type="KEGG" id="ahel:Q31a_58930"/>
<name>A0A518GFX8_9BACT</name>
<dbReference type="RefSeq" id="WP_145085010.1">
    <property type="nucleotide sequence ID" value="NZ_CP036298.1"/>
</dbReference>
<protein>
    <submittedName>
        <fullName evidence="2">Uncharacterized protein</fullName>
    </submittedName>
</protein>
<dbReference type="AlphaFoldDB" id="A0A518GFX8"/>
<feature type="compositionally biased region" description="Low complexity" evidence="1">
    <location>
        <begin position="142"/>
        <end position="154"/>
    </location>
</feature>
<sequence>MTTSPRSKPMPARPTISVLSKRRAVWTGCLVGVLSILICSSGCRTSWRKPAGNEPSFERLLDVERAQQGIPAGSRSSVSSRLRSTQPPSNHAQRAFSEAESASEDSSYGGEDYANRESAKPAWMQEEDALLERQLVAAERLAMSRSESSSGASAARRKISDSEFTDNESTQTEPGLNARPNARDEAVAYSMSDRSDEVLPAVVSEDAKRIARRELEARLVAKRGDYSAESSVPVVEPAATDASSWVQLASAVRPPASDEAPPEHSVQPAVVRRSDIEPLAGPPASELDWQDHLREAITKLEAATAAATNPEKQIQLAQTRRMLDLSVGNLEQAAQPVEGLDKDAQTFLQYSLQAWHDLTDPNGNPVARKRYTLALASQRKALTHLAAASDLEVQNAAFCTAVDSFGDVTKFPENKFTADQEVLLYCEVDNFVSLPIPNGSGFETHLQGSYQIVDSNGVRIDDQPLPADQHVCHNQRRDYFIVYRIWVPKSVQPGRYKLKLTVEDLNGHKFGHSTLDFSVGS</sequence>
<gene>
    <name evidence="2" type="ORF">Q31a_58930</name>
</gene>
<dbReference type="Proteomes" id="UP000318017">
    <property type="component" value="Chromosome"/>
</dbReference>
<reference evidence="2 3" key="1">
    <citation type="submission" date="2019-02" db="EMBL/GenBank/DDBJ databases">
        <title>Deep-cultivation of Planctomycetes and their phenomic and genomic characterization uncovers novel biology.</title>
        <authorList>
            <person name="Wiegand S."/>
            <person name="Jogler M."/>
            <person name="Boedeker C."/>
            <person name="Pinto D."/>
            <person name="Vollmers J."/>
            <person name="Rivas-Marin E."/>
            <person name="Kohn T."/>
            <person name="Peeters S.H."/>
            <person name="Heuer A."/>
            <person name="Rast P."/>
            <person name="Oberbeckmann S."/>
            <person name="Bunk B."/>
            <person name="Jeske O."/>
            <person name="Meyerdierks A."/>
            <person name="Storesund J.E."/>
            <person name="Kallscheuer N."/>
            <person name="Luecker S."/>
            <person name="Lage O.M."/>
            <person name="Pohl T."/>
            <person name="Merkel B.J."/>
            <person name="Hornburger P."/>
            <person name="Mueller R.-W."/>
            <person name="Bruemmer F."/>
            <person name="Labrenz M."/>
            <person name="Spormann A.M."/>
            <person name="Op den Camp H."/>
            <person name="Overmann J."/>
            <person name="Amann R."/>
            <person name="Jetten M.S.M."/>
            <person name="Mascher T."/>
            <person name="Medema M.H."/>
            <person name="Devos D.P."/>
            <person name="Kaster A.-K."/>
            <person name="Ovreas L."/>
            <person name="Rohde M."/>
            <person name="Galperin M.Y."/>
            <person name="Jogler C."/>
        </authorList>
    </citation>
    <scope>NUCLEOTIDE SEQUENCE [LARGE SCALE GENOMIC DNA]</scope>
    <source>
        <strain evidence="2 3">Q31a</strain>
    </source>
</reference>
<organism evidence="2 3">
    <name type="scientific">Aureliella helgolandensis</name>
    <dbReference type="NCBI Taxonomy" id="2527968"/>
    <lineage>
        <taxon>Bacteria</taxon>
        <taxon>Pseudomonadati</taxon>
        <taxon>Planctomycetota</taxon>
        <taxon>Planctomycetia</taxon>
        <taxon>Pirellulales</taxon>
        <taxon>Pirellulaceae</taxon>
        <taxon>Aureliella</taxon>
    </lineage>
</organism>